<gene>
    <name evidence="2" type="ORF">MAPG_01924</name>
</gene>
<reference evidence="2" key="3">
    <citation type="submission" date="2011-03" db="EMBL/GenBank/DDBJ databases">
        <title>Annotation of Magnaporthe poae ATCC 64411.</title>
        <authorList>
            <person name="Ma L.-J."/>
            <person name="Dead R."/>
            <person name="Young S.K."/>
            <person name="Zeng Q."/>
            <person name="Gargeya S."/>
            <person name="Fitzgerald M."/>
            <person name="Haas B."/>
            <person name="Abouelleil A."/>
            <person name="Alvarado L."/>
            <person name="Arachchi H.M."/>
            <person name="Berlin A."/>
            <person name="Brown A."/>
            <person name="Chapman S.B."/>
            <person name="Chen Z."/>
            <person name="Dunbar C."/>
            <person name="Freedman E."/>
            <person name="Gearin G."/>
            <person name="Gellesch M."/>
            <person name="Goldberg J."/>
            <person name="Griggs A."/>
            <person name="Gujja S."/>
            <person name="Heiman D."/>
            <person name="Howarth C."/>
            <person name="Larson L."/>
            <person name="Lui A."/>
            <person name="MacDonald P.J.P."/>
            <person name="Mehta T."/>
            <person name="Montmayeur A."/>
            <person name="Murphy C."/>
            <person name="Neiman D."/>
            <person name="Pearson M."/>
            <person name="Priest M."/>
            <person name="Roberts A."/>
            <person name="Saif S."/>
            <person name="Shea T."/>
            <person name="Shenoy N."/>
            <person name="Sisk P."/>
            <person name="Stolte C."/>
            <person name="Sykes S."/>
            <person name="Yandava C."/>
            <person name="Wortman J."/>
            <person name="Nusbaum C."/>
            <person name="Birren B."/>
        </authorList>
    </citation>
    <scope>NUCLEOTIDE SEQUENCE</scope>
    <source>
        <strain evidence="2">ATCC 64411</strain>
    </source>
</reference>
<reference evidence="3" key="5">
    <citation type="submission" date="2015-06" db="UniProtKB">
        <authorList>
            <consortium name="EnsemblFungi"/>
        </authorList>
    </citation>
    <scope>IDENTIFICATION</scope>
    <source>
        <strain evidence="3">ATCC 64411</strain>
    </source>
</reference>
<evidence type="ECO:0000313" key="2">
    <source>
        <dbReference type="EMBL" id="KLU82856.1"/>
    </source>
</evidence>
<reference evidence="2" key="2">
    <citation type="submission" date="2010-05" db="EMBL/GenBank/DDBJ databases">
        <title>The Genome Sequence of Magnaporthe poae strain ATCC 64411.</title>
        <authorList>
            <consortium name="The Broad Institute Genome Sequencing Platform"/>
            <consortium name="Broad Institute Genome Sequencing Center for Infectious Disease"/>
            <person name="Ma L.-J."/>
            <person name="Dead R."/>
            <person name="Young S."/>
            <person name="Zeng Q."/>
            <person name="Koehrsen M."/>
            <person name="Alvarado L."/>
            <person name="Berlin A."/>
            <person name="Chapman S.B."/>
            <person name="Chen Z."/>
            <person name="Freedman E."/>
            <person name="Gellesch M."/>
            <person name="Goldberg J."/>
            <person name="Griggs A."/>
            <person name="Gujja S."/>
            <person name="Heilman E.R."/>
            <person name="Heiman D."/>
            <person name="Hepburn T."/>
            <person name="Howarth C."/>
            <person name="Jen D."/>
            <person name="Larson L."/>
            <person name="Mehta T."/>
            <person name="Neiman D."/>
            <person name="Pearson M."/>
            <person name="Roberts A."/>
            <person name="Saif S."/>
            <person name="Shea T."/>
            <person name="Shenoy N."/>
            <person name="Sisk P."/>
            <person name="Stolte C."/>
            <person name="Sykes S."/>
            <person name="Walk T."/>
            <person name="White J."/>
            <person name="Yandava C."/>
            <person name="Haas B."/>
            <person name="Nusbaum C."/>
            <person name="Birren B."/>
        </authorList>
    </citation>
    <scope>NUCLEOTIDE SEQUENCE</scope>
    <source>
        <strain evidence="2">ATCC 64411</strain>
    </source>
</reference>
<protein>
    <submittedName>
        <fullName evidence="2 3">Uncharacterized protein</fullName>
    </submittedName>
</protein>
<feature type="transmembrane region" description="Helical" evidence="1">
    <location>
        <begin position="110"/>
        <end position="130"/>
    </location>
</feature>
<evidence type="ECO:0000256" key="1">
    <source>
        <dbReference type="SAM" id="Phobius"/>
    </source>
</evidence>
<dbReference type="Proteomes" id="UP000011715">
    <property type="component" value="Unassembled WGS sequence"/>
</dbReference>
<keyword evidence="1" id="KW-0812">Transmembrane</keyword>
<name>A0A0C4DPZ3_MAGP6</name>
<organism evidence="3 4">
    <name type="scientific">Magnaporthiopsis poae (strain ATCC 64411 / 73-15)</name>
    <name type="common">Kentucky bluegrass fungus</name>
    <name type="synonym">Magnaporthe poae</name>
    <dbReference type="NCBI Taxonomy" id="644358"/>
    <lineage>
        <taxon>Eukaryota</taxon>
        <taxon>Fungi</taxon>
        <taxon>Dikarya</taxon>
        <taxon>Ascomycota</taxon>
        <taxon>Pezizomycotina</taxon>
        <taxon>Sordariomycetes</taxon>
        <taxon>Sordariomycetidae</taxon>
        <taxon>Magnaporthales</taxon>
        <taxon>Magnaporthaceae</taxon>
        <taxon>Magnaporthiopsis</taxon>
    </lineage>
</organism>
<keyword evidence="1" id="KW-1133">Transmembrane helix</keyword>
<accession>A0A0C4DPZ3</accession>
<dbReference type="VEuPathDB" id="FungiDB:MAPG_01924"/>
<keyword evidence="1" id="KW-0472">Membrane</keyword>
<reference evidence="4" key="1">
    <citation type="submission" date="2010-05" db="EMBL/GenBank/DDBJ databases">
        <title>The genome sequence of Magnaporthe poae strain ATCC 64411.</title>
        <authorList>
            <person name="Ma L.-J."/>
            <person name="Dead R."/>
            <person name="Young S."/>
            <person name="Zeng Q."/>
            <person name="Koehrsen M."/>
            <person name="Alvarado L."/>
            <person name="Berlin A."/>
            <person name="Chapman S.B."/>
            <person name="Chen Z."/>
            <person name="Freedman E."/>
            <person name="Gellesch M."/>
            <person name="Goldberg J."/>
            <person name="Griggs A."/>
            <person name="Gujja S."/>
            <person name="Heilman E.R."/>
            <person name="Heiman D."/>
            <person name="Hepburn T."/>
            <person name="Howarth C."/>
            <person name="Jen D."/>
            <person name="Larson L."/>
            <person name="Mehta T."/>
            <person name="Neiman D."/>
            <person name="Pearson M."/>
            <person name="Roberts A."/>
            <person name="Saif S."/>
            <person name="Shea T."/>
            <person name="Shenoy N."/>
            <person name="Sisk P."/>
            <person name="Stolte C."/>
            <person name="Sykes S."/>
            <person name="Walk T."/>
            <person name="White J."/>
            <person name="Yandava C."/>
            <person name="Haas B."/>
            <person name="Nusbaum C."/>
            <person name="Birren B."/>
        </authorList>
    </citation>
    <scope>NUCLEOTIDE SEQUENCE [LARGE SCALE GENOMIC DNA]</scope>
    <source>
        <strain evidence="4">ATCC 64411 / 73-15</strain>
    </source>
</reference>
<evidence type="ECO:0000313" key="3">
    <source>
        <dbReference type="EnsemblFungi" id="MAPG_01924T0"/>
    </source>
</evidence>
<reference evidence="3" key="4">
    <citation type="journal article" date="2015" name="G3 (Bethesda)">
        <title>Genome sequences of three phytopathogenic species of the Magnaporthaceae family of fungi.</title>
        <authorList>
            <person name="Okagaki L.H."/>
            <person name="Nunes C.C."/>
            <person name="Sailsbery J."/>
            <person name="Clay B."/>
            <person name="Brown D."/>
            <person name="John T."/>
            <person name="Oh Y."/>
            <person name="Young N."/>
            <person name="Fitzgerald M."/>
            <person name="Haas B.J."/>
            <person name="Zeng Q."/>
            <person name="Young S."/>
            <person name="Adiconis X."/>
            <person name="Fan L."/>
            <person name="Levin J.Z."/>
            <person name="Mitchell T.K."/>
            <person name="Okubara P.A."/>
            <person name="Farman M.L."/>
            <person name="Kohn L.M."/>
            <person name="Birren B."/>
            <person name="Ma L.-J."/>
            <person name="Dean R.A."/>
        </authorList>
    </citation>
    <scope>NUCLEOTIDE SEQUENCE</scope>
    <source>
        <strain evidence="3">ATCC 64411 / 73-15</strain>
    </source>
</reference>
<dbReference type="EnsemblFungi" id="MAPG_01924T0">
    <property type="protein sequence ID" value="MAPG_01924T0"/>
    <property type="gene ID" value="MAPG_01924"/>
</dbReference>
<dbReference type="EMBL" id="GL876967">
    <property type="protein sequence ID" value="KLU82856.1"/>
    <property type="molecule type" value="Genomic_DNA"/>
</dbReference>
<keyword evidence="4" id="KW-1185">Reference proteome</keyword>
<evidence type="ECO:0000313" key="4">
    <source>
        <dbReference type="Proteomes" id="UP000011715"/>
    </source>
</evidence>
<proteinExistence type="predicted"/>
<sequence>MPIHLRSSTYLGLFPFPVSVFVYIPRNSCSWISPFRTCQFPAPISLLPPPSFFPRPFLFPSFPPPSLHSHRGPYPASACHRSPHFEPFRHPPRGNATAAMSLPTPTVASVAAACAIAGAALAFTLAFFYMRFRYRGFDDHIAVDRKLLRYRAVINEIESITGTYVPGANPMRFAHERLRAHLFHWVRDFVTAHGRSAEGVDFAAFSDLAGDSEDWERQLKHVYLQEYTICAFVSRVLASRTYPECGLDTTLLPPHIAELWHSITTEVDGQPSWKKAHPQFQSYNWNHDSFLGRDLELRAMQKFLPNFIVMWTLHEYAFEGPIRDSDKRIPNIVKVEELILRTLAPFGGGFHGTIDCPESRRSLREIVENFAGLGWWCFGQARCARLTWPNDPPPGPERRVAWFPGLEVNDQILEEMRNPWNNPDRRKRMEVPPSRTEHNIAEIDEMRARNREREEQTRAALAPELAELEQEARLNVAKVNEGYNEEAWEAVESLTHSRRGLEAQIAEKGDELAEKEKVLEYIILARDIAQRRAEVGKRGLVYLKGREKEIYVWATEQGYLQRSDTYVYVSENGELESAPPPAEPSPYA</sequence>
<dbReference type="AlphaFoldDB" id="A0A0C4DPZ3"/>
<dbReference type="EMBL" id="ADBL01000481">
    <property type="status" value="NOT_ANNOTATED_CDS"/>
    <property type="molecule type" value="Genomic_DNA"/>
</dbReference>